<dbReference type="RefSeq" id="WP_119929898.1">
    <property type="nucleotide sequence ID" value="NZ_QZEY01000015.1"/>
</dbReference>
<evidence type="ECO:0000313" key="3">
    <source>
        <dbReference type="EMBL" id="RJL24521.1"/>
    </source>
</evidence>
<protein>
    <submittedName>
        <fullName evidence="3">Glucose 1-dehydrogenase</fullName>
        <ecNumber evidence="3">1.1.1.47</ecNumber>
    </submittedName>
</protein>
<evidence type="ECO:0000313" key="4">
    <source>
        <dbReference type="Proteomes" id="UP000265768"/>
    </source>
</evidence>
<dbReference type="Gene3D" id="3.40.50.720">
    <property type="entry name" value="NAD(P)-binding Rossmann-like Domain"/>
    <property type="match status" value="1"/>
</dbReference>
<dbReference type="NCBIfam" id="NF005559">
    <property type="entry name" value="PRK07231.1"/>
    <property type="match status" value="1"/>
</dbReference>
<gene>
    <name evidence="3" type="ORF">D5H75_29850</name>
</gene>
<dbReference type="Proteomes" id="UP000265768">
    <property type="component" value="Unassembled WGS sequence"/>
</dbReference>
<dbReference type="PANTHER" id="PTHR42760">
    <property type="entry name" value="SHORT-CHAIN DEHYDROGENASES/REDUCTASES FAMILY MEMBER"/>
    <property type="match status" value="1"/>
</dbReference>
<organism evidence="3 4">
    <name type="scientific">Bailinhaonella thermotolerans</name>
    <dbReference type="NCBI Taxonomy" id="1070861"/>
    <lineage>
        <taxon>Bacteria</taxon>
        <taxon>Bacillati</taxon>
        <taxon>Actinomycetota</taxon>
        <taxon>Actinomycetes</taxon>
        <taxon>Streptosporangiales</taxon>
        <taxon>Streptosporangiaceae</taxon>
        <taxon>Bailinhaonella</taxon>
    </lineage>
</organism>
<dbReference type="Pfam" id="PF13561">
    <property type="entry name" value="adh_short_C2"/>
    <property type="match status" value="1"/>
</dbReference>
<comment type="similarity">
    <text evidence="1">Belongs to the short-chain dehydrogenases/reductases (SDR) family.</text>
</comment>
<dbReference type="InterPro" id="IPR020904">
    <property type="entry name" value="Sc_DH/Rdtase_CS"/>
</dbReference>
<dbReference type="OrthoDB" id="286404at2"/>
<evidence type="ECO:0000256" key="2">
    <source>
        <dbReference type="ARBA" id="ARBA00023002"/>
    </source>
</evidence>
<dbReference type="GO" id="GO:0047936">
    <property type="term" value="F:glucose 1-dehydrogenase [NAD(P)+] activity"/>
    <property type="evidence" value="ECO:0007669"/>
    <property type="project" value="UniProtKB-EC"/>
</dbReference>
<dbReference type="SUPFAM" id="SSF51735">
    <property type="entry name" value="NAD(P)-binding Rossmann-fold domains"/>
    <property type="match status" value="1"/>
</dbReference>
<dbReference type="PROSITE" id="PS00061">
    <property type="entry name" value="ADH_SHORT"/>
    <property type="match status" value="1"/>
</dbReference>
<dbReference type="PRINTS" id="PR00080">
    <property type="entry name" value="SDRFAMILY"/>
</dbReference>
<comment type="caution">
    <text evidence="3">The sequence shown here is derived from an EMBL/GenBank/DDBJ whole genome shotgun (WGS) entry which is preliminary data.</text>
</comment>
<dbReference type="EC" id="1.1.1.47" evidence="3"/>
<dbReference type="InterPro" id="IPR036291">
    <property type="entry name" value="NAD(P)-bd_dom_sf"/>
</dbReference>
<dbReference type="PRINTS" id="PR00081">
    <property type="entry name" value="GDHRDH"/>
</dbReference>
<dbReference type="EMBL" id="QZEY01000015">
    <property type="protein sequence ID" value="RJL24521.1"/>
    <property type="molecule type" value="Genomic_DNA"/>
</dbReference>
<dbReference type="FunFam" id="3.40.50.720:FF:000084">
    <property type="entry name" value="Short-chain dehydrogenase reductase"/>
    <property type="match status" value="1"/>
</dbReference>
<dbReference type="AlphaFoldDB" id="A0A3A4A8W3"/>
<reference evidence="3 4" key="1">
    <citation type="submission" date="2018-09" db="EMBL/GenBank/DDBJ databases">
        <title>YIM 75507 draft genome.</title>
        <authorList>
            <person name="Tang S."/>
            <person name="Feng Y."/>
        </authorList>
    </citation>
    <scope>NUCLEOTIDE SEQUENCE [LARGE SCALE GENOMIC DNA]</scope>
    <source>
        <strain evidence="3 4">YIM 75507</strain>
    </source>
</reference>
<accession>A0A3A4A8W3</accession>
<keyword evidence="4" id="KW-1185">Reference proteome</keyword>
<dbReference type="InterPro" id="IPR002347">
    <property type="entry name" value="SDR_fam"/>
</dbReference>
<sequence length="254" mass="26034">MRSPFDLSGRKALITGASRGIGRAIAVAFAEAGADVALVARTAEALEETAAAVRVFGREAVVLPCDVTEREAVGLTCAAAVEALGHVDVVVNNAGGTRFLSTFADTRLSGWDKTMALNLDSAMAVCHALAPHLFSRGDAAVINVASTAAFGAPFVSSYAAAKGALIALTKSLALEWAADGVRVNALCPGWTATDLNRPLWSDPQTSASTIANVPLGRWGTPEEMAAPAVFLASRASSYMTGQVLVVDGGQTTAS</sequence>
<evidence type="ECO:0000256" key="1">
    <source>
        <dbReference type="ARBA" id="ARBA00006484"/>
    </source>
</evidence>
<name>A0A3A4A8W3_9ACTN</name>
<keyword evidence="2 3" id="KW-0560">Oxidoreductase</keyword>
<proteinExistence type="inferred from homology"/>